<comment type="caution">
    <text evidence="1">The sequence shown here is derived from an EMBL/GenBank/DDBJ whole genome shotgun (WGS) entry which is preliminary data.</text>
</comment>
<evidence type="ECO:0000313" key="2">
    <source>
        <dbReference type="Proteomes" id="UP001320972"/>
    </source>
</evidence>
<accession>A0ABT2QAV8</accession>
<name>A0ABT2QAV8_9EURY</name>
<protein>
    <submittedName>
        <fullName evidence="1">Uncharacterized protein</fullName>
    </submittedName>
</protein>
<evidence type="ECO:0000313" key="1">
    <source>
        <dbReference type="EMBL" id="MCU4972061.1"/>
    </source>
</evidence>
<reference evidence="1 2" key="1">
    <citation type="submission" date="2022-09" db="EMBL/GenBank/DDBJ databases">
        <title>Enrichment on poylsaccharides allowed isolation of novel metabolic and taxonomic groups of Haloarchaea.</title>
        <authorList>
            <person name="Sorokin D.Y."/>
            <person name="Elcheninov A.G."/>
            <person name="Khizhniak T.V."/>
            <person name="Kolganova T.V."/>
            <person name="Kublanov I.V."/>
        </authorList>
    </citation>
    <scope>NUCLEOTIDE SEQUENCE [LARGE SCALE GENOMIC DNA]</scope>
    <source>
        <strain evidence="1 2">AArc-m2/3/4</strain>
    </source>
</reference>
<dbReference type="RefSeq" id="WP_338007142.1">
    <property type="nucleotide sequence ID" value="NZ_JAOPKB010000002.1"/>
</dbReference>
<organism evidence="1 2">
    <name type="scientific">Natronoglomus mannanivorans</name>
    <dbReference type="NCBI Taxonomy" id="2979990"/>
    <lineage>
        <taxon>Archaea</taxon>
        <taxon>Methanobacteriati</taxon>
        <taxon>Methanobacteriota</taxon>
        <taxon>Stenosarchaea group</taxon>
        <taxon>Halobacteria</taxon>
        <taxon>Halobacteriales</taxon>
        <taxon>Natrialbaceae</taxon>
        <taxon>Natronoglomus</taxon>
    </lineage>
</organism>
<dbReference type="Proteomes" id="UP001320972">
    <property type="component" value="Unassembled WGS sequence"/>
</dbReference>
<sequence length="91" mass="10224">MFDNSTIQMDYIAALDIDPDDIAEQSNMVRLTDDVALKLAIMDAVTPGRTTKRSLVCEAVESYYDSYFSKIDEPDPFETDGESTDNIAQYL</sequence>
<proteinExistence type="predicted"/>
<keyword evidence="2" id="KW-1185">Reference proteome</keyword>
<dbReference type="EMBL" id="JAOPKB010000002">
    <property type="protein sequence ID" value="MCU4972061.1"/>
    <property type="molecule type" value="Genomic_DNA"/>
</dbReference>
<gene>
    <name evidence="1" type="ORF">OB955_04845</name>
</gene>